<dbReference type="NCBIfam" id="TIGR02487">
    <property type="entry name" value="NrdD"/>
    <property type="match status" value="1"/>
</dbReference>
<reference evidence="1 2" key="1">
    <citation type="submission" date="2020-11" db="EMBL/GenBank/DDBJ databases">
        <title>Fusibacter basophilias sp. nov.</title>
        <authorList>
            <person name="Qiu D."/>
        </authorList>
    </citation>
    <scope>NUCLEOTIDE SEQUENCE [LARGE SCALE GENOMIC DNA]</scope>
    <source>
        <strain evidence="1 2">Q10-2</strain>
    </source>
</reference>
<evidence type="ECO:0000313" key="2">
    <source>
        <dbReference type="Proteomes" id="UP000614200"/>
    </source>
</evidence>
<dbReference type="Pfam" id="PF13597">
    <property type="entry name" value="NRDD"/>
    <property type="match status" value="1"/>
</dbReference>
<dbReference type="EC" id="1.17.4.2" evidence="1"/>
<dbReference type="InterPro" id="IPR012833">
    <property type="entry name" value="NrdD"/>
</dbReference>
<dbReference type="EMBL" id="JADKNH010000029">
    <property type="protein sequence ID" value="MBF4696036.1"/>
    <property type="molecule type" value="Genomic_DNA"/>
</dbReference>
<keyword evidence="2" id="KW-1185">Reference proteome</keyword>
<dbReference type="Proteomes" id="UP000614200">
    <property type="component" value="Unassembled WGS sequence"/>
</dbReference>
<sequence length="592" mass="67553">MDSTQLAEGKMIDSKRLVDLYLKKEDWQVKENSNSPYSFGALNKYIAGEVSKDYWLSSVYTEEIAEGYVVGDYHIHDLGGITLYCCGYSLRRIIQEGVKGVPNIPRSSPAKHFASILNQLANLITVFQNEIMGAVAFSSVDTYLAPFIKEDQLSYEEVKQNLQNFIFSINSNSRGGAEPAFSNITLDLTPPKDLIDMPVFHGNRLLDYSYRACQSEMDMFNRAFYELMQEGDADGKPFAYPIPTYNIHERFDFDNPLNDALWEMAGKFGYPYFANFLNSDMKPEDARSMCCRLRIDVRELERKNGGLFGAGESTGSIGVVTLNLPRYGYLSKNRDELFKIIDKNLVLAMKSLEIKRAFLQENVLERGLIPAFKTYVGGFENHFATIGLVGLNEMCENFLGKSILTEEGKMLSMEVLEYMRERLRDFQEETGNLYNLEATPAESTAYRLALKDKFVYPDIITQGNEKTPYYTNSCHIPVNQIESIKQVFEHQNDIQVLFTGGTVVHVYLGAPITGTQAKQIIKTVCETYKVPYVSLSPVNHYCPDHGYLNEAVDRCPKCHKDVEKYQRITGYLRNVKYFNEGKREEFSDRHQL</sequence>
<dbReference type="GO" id="GO:0008998">
    <property type="term" value="F:ribonucleoside-triphosphate reductase (thioredoxin) activity"/>
    <property type="evidence" value="ECO:0007669"/>
    <property type="project" value="UniProtKB-EC"/>
</dbReference>
<dbReference type="CDD" id="cd01675">
    <property type="entry name" value="RNR_III"/>
    <property type="match status" value="1"/>
</dbReference>
<evidence type="ECO:0000313" key="1">
    <source>
        <dbReference type="EMBL" id="MBF4696036.1"/>
    </source>
</evidence>
<keyword evidence="1" id="KW-0560">Oxidoreductase</keyword>
<dbReference type="PANTHER" id="PTHR21075">
    <property type="entry name" value="ANAEROBIC RIBONUCLEOSIDE-TRIPHOSPHATE REDUCTASE"/>
    <property type="match status" value="1"/>
</dbReference>
<organism evidence="1 2">
    <name type="scientific">Fusibacter ferrireducens</name>
    <dbReference type="NCBI Taxonomy" id="2785058"/>
    <lineage>
        <taxon>Bacteria</taxon>
        <taxon>Bacillati</taxon>
        <taxon>Bacillota</taxon>
        <taxon>Clostridia</taxon>
        <taxon>Eubacteriales</taxon>
        <taxon>Eubacteriales Family XII. Incertae Sedis</taxon>
        <taxon>Fusibacter</taxon>
    </lineage>
</organism>
<proteinExistence type="predicted"/>
<dbReference type="PANTHER" id="PTHR21075:SF0">
    <property type="entry name" value="ANAEROBIC RIBONUCLEOSIDE-TRIPHOSPHATE REDUCTASE"/>
    <property type="match status" value="1"/>
</dbReference>
<dbReference type="RefSeq" id="WP_194704272.1">
    <property type="nucleotide sequence ID" value="NZ_JADKNH010000029.1"/>
</dbReference>
<gene>
    <name evidence="1" type="ORF">ISU02_23305</name>
</gene>
<protein>
    <submittedName>
        <fullName evidence="1">Ribonucleoside triphosphate reductase</fullName>
        <ecNumber evidence="1">1.17.4.2</ecNumber>
    </submittedName>
</protein>
<dbReference type="Gene3D" id="3.20.70.20">
    <property type="match status" value="1"/>
</dbReference>
<name>A0ABS0A077_9FIRM</name>
<dbReference type="NCBIfam" id="NF006126">
    <property type="entry name" value="PRK08270.1"/>
    <property type="match status" value="1"/>
</dbReference>
<dbReference type="SUPFAM" id="SSF51998">
    <property type="entry name" value="PFL-like glycyl radical enzymes"/>
    <property type="match status" value="1"/>
</dbReference>
<comment type="caution">
    <text evidence="1">The sequence shown here is derived from an EMBL/GenBank/DDBJ whole genome shotgun (WGS) entry which is preliminary data.</text>
</comment>
<accession>A0ABS0A077</accession>